<protein>
    <submittedName>
        <fullName evidence="1">Uncharacterized protein</fullName>
    </submittedName>
</protein>
<sequence length="373" mass="42347">MFNYEKNIHPYEGLKMSTVFEWDPNNSQVYTKDYGTGSIILSSTQSDSFDKLGGANFTMNAESETLTLQNDSDNIPIYWPEFNRNNDGTMTDSGKGLDINVSAGTLLVDYRLNDQNHTVDRSHTVAYLGCSESANFILKNSGSLSIKNPGTVFMFIDYVVSNKPPKLIMSGNSEFEIKQTTKIEDDVPAFIFLASEISLSESSKLTFESSNLYLGDGNFNYCNISIQDKSTVTLINNGIMQKNDIEKNKTWFKLKAGSPLLNLESFDGINFPLYLDNVEYPEGLFNFITTEGKNEGKIMIEFSQQNPNNIKDNINKIFDKKLIAINNKIIKKEKHEDYFNIGYKPDQLKNDHKFMIITISLKDQYQSYQKVNV</sequence>
<organism evidence="1">
    <name type="scientific">Photorhabdus luminescens</name>
    <name type="common">Xenorhabdus luminescens</name>
    <dbReference type="NCBI Taxonomy" id="29488"/>
    <lineage>
        <taxon>Bacteria</taxon>
        <taxon>Pseudomonadati</taxon>
        <taxon>Pseudomonadota</taxon>
        <taxon>Gammaproteobacteria</taxon>
        <taxon>Enterobacterales</taxon>
        <taxon>Morganellaceae</taxon>
        <taxon>Photorhabdus</taxon>
    </lineage>
</organism>
<name>Q84H18_PHOLU</name>
<accession>Q84H18</accession>
<reference evidence="1" key="1">
    <citation type="journal article" date="2002" name="Trends Microbiol.">
        <title>Genomic islands in Photorhabdus.</title>
        <authorList>
            <person name="Waterfield N.R."/>
            <person name="Daborn P.J."/>
            <person name="ffrench-Constant R.H."/>
        </authorList>
    </citation>
    <scope>NUCLEOTIDE SEQUENCE</scope>
    <source>
        <strain evidence="1">W14</strain>
    </source>
</reference>
<dbReference type="EMBL" id="AY144116">
    <property type="protein sequence ID" value="AAO18074.1"/>
    <property type="molecule type" value="Genomic_DNA"/>
</dbReference>
<evidence type="ECO:0000313" key="1">
    <source>
        <dbReference type="EMBL" id="AAO18074.1"/>
    </source>
</evidence>
<proteinExistence type="predicted"/>
<dbReference type="AlphaFoldDB" id="Q84H18"/>